<evidence type="ECO:0000256" key="1">
    <source>
        <dbReference type="SAM" id="MobiDB-lite"/>
    </source>
</evidence>
<gene>
    <name evidence="2" type="ORF">OS493_006291</name>
</gene>
<feature type="compositionally biased region" description="Polar residues" evidence="1">
    <location>
        <begin position="112"/>
        <end position="124"/>
    </location>
</feature>
<protein>
    <submittedName>
        <fullName evidence="2">Uncharacterized protein</fullName>
    </submittedName>
</protein>
<sequence>MEELAWLIPEARKQIQLGHRFKTVKDSTACCGLHSLQSNKKNESFQQWNATTIDDNASYQHGCQCIFCVEPFQQCANETKMIFPNDDPNLRFSRQSDQHSQHHCSSLEDLQHSPSGQNGYTDQRQPGEEVAMDTASTPPLQALRSLCSSISPEVLPTAPASSEGLSTEAYSRSELNSIPQIPLPTADVPPPLVPESQGLWRPWEMNE</sequence>
<organism evidence="2 3">
    <name type="scientific">Desmophyllum pertusum</name>
    <dbReference type="NCBI Taxonomy" id="174260"/>
    <lineage>
        <taxon>Eukaryota</taxon>
        <taxon>Metazoa</taxon>
        <taxon>Cnidaria</taxon>
        <taxon>Anthozoa</taxon>
        <taxon>Hexacorallia</taxon>
        <taxon>Scleractinia</taxon>
        <taxon>Caryophylliina</taxon>
        <taxon>Caryophylliidae</taxon>
        <taxon>Desmophyllum</taxon>
    </lineage>
</organism>
<feature type="compositionally biased region" description="Polar residues" evidence="1">
    <location>
        <begin position="159"/>
        <end position="179"/>
    </location>
</feature>
<feature type="region of interest" description="Disordered" evidence="1">
    <location>
        <begin position="154"/>
        <end position="207"/>
    </location>
</feature>
<reference evidence="2" key="1">
    <citation type="submission" date="2023-01" db="EMBL/GenBank/DDBJ databases">
        <title>Genome assembly of the deep-sea coral Lophelia pertusa.</title>
        <authorList>
            <person name="Herrera S."/>
            <person name="Cordes E."/>
        </authorList>
    </citation>
    <scope>NUCLEOTIDE SEQUENCE</scope>
    <source>
        <strain evidence="2">USNM1676648</strain>
        <tissue evidence="2">Polyp</tissue>
    </source>
</reference>
<comment type="caution">
    <text evidence="2">The sequence shown here is derived from an EMBL/GenBank/DDBJ whole genome shotgun (WGS) entry which is preliminary data.</text>
</comment>
<feature type="compositionally biased region" description="Basic and acidic residues" evidence="1">
    <location>
        <begin position="94"/>
        <end position="111"/>
    </location>
</feature>
<dbReference type="OrthoDB" id="6371181at2759"/>
<dbReference type="Proteomes" id="UP001163046">
    <property type="component" value="Unassembled WGS sequence"/>
</dbReference>
<dbReference type="AlphaFoldDB" id="A0A9X0A4I6"/>
<proteinExistence type="predicted"/>
<name>A0A9X0A4I6_9CNID</name>
<dbReference type="EMBL" id="MU825398">
    <property type="protein sequence ID" value="KAJ7393321.1"/>
    <property type="molecule type" value="Genomic_DNA"/>
</dbReference>
<accession>A0A9X0A4I6</accession>
<keyword evidence="3" id="KW-1185">Reference proteome</keyword>
<feature type="region of interest" description="Disordered" evidence="1">
    <location>
        <begin position="86"/>
        <end position="134"/>
    </location>
</feature>
<evidence type="ECO:0000313" key="3">
    <source>
        <dbReference type="Proteomes" id="UP001163046"/>
    </source>
</evidence>
<evidence type="ECO:0000313" key="2">
    <source>
        <dbReference type="EMBL" id="KAJ7393321.1"/>
    </source>
</evidence>